<sequence>MANTPSFTLGMTGASAPLAERETNSKPTGRRMSPQPFRHVQKSRRTIGTKAFASAPPSSIAAMTAIASGPGWVDSSDRCFRALKTSAEILLRRTEHNESLWTKGEDRLLVGSIRKTTIEAANSPSATAAGGISKVERVLPNLRRGSIERSRPMADAKLYTRQSRKPI</sequence>
<evidence type="ECO:0000256" key="1">
    <source>
        <dbReference type="SAM" id="MobiDB-lite"/>
    </source>
</evidence>
<dbReference type="AlphaFoldDB" id="A0A6A5YP27"/>
<name>A0A6A5YP27_9PLEO</name>
<dbReference type="EMBL" id="ML977351">
    <property type="protein sequence ID" value="KAF2107891.1"/>
    <property type="molecule type" value="Genomic_DNA"/>
</dbReference>
<dbReference type="Proteomes" id="UP000799770">
    <property type="component" value="Unassembled WGS sequence"/>
</dbReference>
<evidence type="ECO:0000313" key="2">
    <source>
        <dbReference type="EMBL" id="KAF2107891.1"/>
    </source>
</evidence>
<reference evidence="2" key="1">
    <citation type="journal article" date="2020" name="Stud. Mycol.">
        <title>101 Dothideomycetes genomes: a test case for predicting lifestyles and emergence of pathogens.</title>
        <authorList>
            <person name="Haridas S."/>
            <person name="Albert R."/>
            <person name="Binder M."/>
            <person name="Bloem J."/>
            <person name="Labutti K."/>
            <person name="Salamov A."/>
            <person name="Andreopoulos B."/>
            <person name="Baker S."/>
            <person name="Barry K."/>
            <person name="Bills G."/>
            <person name="Bluhm B."/>
            <person name="Cannon C."/>
            <person name="Castanera R."/>
            <person name="Culley D."/>
            <person name="Daum C."/>
            <person name="Ezra D."/>
            <person name="Gonzalez J."/>
            <person name="Henrissat B."/>
            <person name="Kuo A."/>
            <person name="Liang C."/>
            <person name="Lipzen A."/>
            <person name="Lutzoni F."/>
            <person name="Magnuson J."/>
            <person name="Mondo S."/>
            <person name="Nolan M."/>
            <person name="Ohm R."/>
            <person name="Pangilinan J."/>
            <person name="Park H.-J."/>
            <person name="Ramirez L."/>
            <person name="Alfaro M."/>
            <person name="Sun H."/>
            <person name="Tritt A."/>
            <person name="Yoshinaga Y."/>
            <person name="Zwiers L.-H."/>
            <person name="Turgeon B."/>
            <person name="Goodwin S."/>
            <person name="Spatafora J."/>
            <person name="Crous P."/>
            <person name="Grigoriev I."/>
        </authorList>
    </citation>
    <scope>NUCLEOTIDE SEQUENCE</scope>
    <source>
        <strain evidence="2">CBS 627.86</strain>
    </source>
</reference>
<feature type="region of interest" description="Disordered" evidence="1">
    <location>
        <begin position="1"/>
        <end position="44"/>
    </location>
</feature>
<organism evidence="2 3">
    <name type="scientific">Lophiotrema nucula</name>
    <dbReference type="NCBI Taxonomy" id="690887"/>
    <lineage>
        <taxon>Eukaryota</taxon>
        <taxon>Fungi</taxon>
        <taxon>Dikarya</taxon>
        <taxon>Ascomycota</taxon>
        <taxon>Pezizomycotina</taxon>
        <taxon>Dothideomycetes</taxon>
        <taxon>Pleosporomycetidae</taxon>
        <taxon>Pleosporales</taxon>
        <taxon>Lophiotremataceae</taxon>
        <taxon>Lophiotrema</taxon>
    </lineage>
</organism>
<evidence type="ECO:0000313" key="3">
    <source>
        <dbReference type="Proteomes" id="UP000799770"/>
    </source>
</evidence>
<gene>
    <name evidence="2" type="ORF">BDV96DRAFT_606164</name>
</gene>
<protein>
    <submittedName>
        <fullName evidence="2">Uncharacterized protein</fullName>
    </submittedName>
</protein>
<keyword evidence="3" id="KW-1185">Reference proteome</keyword>
<accession>A0A6A5YP27</accession>
<proteinExistence type="predicted"/>